<dbReference type="GO" id="GO:0004674">
    <property type="term" value="F:protein serine/threonine kinase activity"/>
    <property type="evidence" value="ECO:0007669"/>
    <property type="project" value="TreeGrafter"/>
</dbReference>
<dbReference type="AlphaFoldDB" id="A0A6A3KT73"/>
<dbReference type="InterPro" id="IPR000719">
    <property type="entry name" value="Prot_kinase_dom"/>
</dbReference>
<protein>
    <recommendedName>
        <fullName evidence="1">Protein kinase domain-containing protein</fullName>
    </recommendedName>
</protein>
<dbReference type="GO" id="GO:0005524">
    <property type="term" value="F:ATP binding"/>
    <property type="evidence" value="ECO:0007669"/>
    <property type="project" value="InterPro"/>
</dbReference>
<gene>
    <name evidence="2" type="ORF">PR002_g15309</name>
</gene>
<evidence type="ECO:0000313" key="3">
    <source>
        <dbReference type="Proteomes" id="UP000435112"/>
    </source>
</evidence>
<proteinExistence type="predicted"/>
<dbReference type="PANTHER" id="PTHR44329">
    <property type="entry name" value="SERINE/THREONINE-PROTEIN KINASE TNNI3K-RELATED"/>
    <property type="match status" value="1"/>
</dbReference>
<dbReference type="EMBL" id="QXFU01001106">
    <property type="protein sequence ID" value="KAE9010592.1"/>
    <property type="molecule type" value="Genomic_DNA"/>
</dbReference>
<dbReference type="PROSITE" id="PS00108">
    <property type="entry name" value="PROTEIN_KINASE_ST"/>
    <property type="match status" value="1"/>
</dbReference>
<feature type="domain" description="Protein kinase" evidence="1">
    <location>
        <begin position="1"/>
        <end position="192"/>
    </location>
</feature>
<name>A0A6A3KT73_9STRA</name>
<dbReference type="Gene3D" id="1.10.510.10">
    <property type="entry name" value="Transferase(Phosphotransferase) domain 1"/>
    <property type="match status" value="1"/>
</dbReference>
<dbReference type="OrthoDB" id="193416at2759"/>
<sequence>MVLEFFPMGDLQTYLAKNGDLMSWAREKIHIAVGVAHALEYLHSLSPPLIHRDLKSKNIMLTRMLEAKLIDFGVSRERQENSMTAGVGTPYWTAPEILQGDRYTEQADIYSLGVVLSELDTTKLPYHDALTSNGKKPKPVQILADVAAGMLRPSFSEDCPRRIRRIGVACCQQDPTRRPNAAQVGRMLEGGD</sequence>
<comment type="caution">
    <text evidence="2">The sequence shown here is derived from an EMBL/GenBank/DDBJ whole genome shotgun (WGS) entry which is preliminary data.</text>
</comment>
<dbReference type="PROSITE" id="PS50011">
    <property type="entry name" value="PROTEIN_KINASE_DOM"/>
    <property type="match status" value="1"/>
</dbReference>
<evidence type="ECO:0000259" key="1">
    <source>
        <dbReference type="PROSITE" id="PS50011"/>
    </source>
</evidence>
<dbReference type="SUPFAM" id="SSF56112">
    <property type="entry name" value="Protein kinase-like (PK-like)"/>
    <property type="match status" value="1"/>
</dbReference>
<dbReference type="InterPro" id="IPR011009">
    <property type="entry name" value="Kinase-like_dom_sf"/>
</dbReference>
<accession>A0A6A3KT73</accession>
<evidence type="ECO:0000313" key="2">
    <source>
        <dbReference type="EMBL" id="KAE9010592.1"/>
    </source>
</evidence>
<dbReference type="Proteomes" id="UP000435112">
    <property type="component" value="Unassembled WGS sequence"/>
</dbReference>
<dbReference type="PANTHER" id="PTHR44329:SF214">
    <property type="entry name" value="PROTEIN KINASE DOMAIN-CONTAINING PROTEIN"/>
    <property type="match status" value="1"/>
</dbReference>
<dbReference type="SMART" id="SM00220">
    <property type="entry name" value="S_TKc"/>
    <property type="match status" value="1"/>
</dbReference>
<dbReference type="Pfam" id="PF00069">
    <property type="entry name" value="Pkinase"/>
    <property type="match status" value="1"/>
</dbReference>
<organism evidence="2 3">
    <name type="scientific">Phytophthora rubi</name>
    <dbReference type="NCBI Taxonomy" id="129364"/>
    <lineage>
        <taxon>Eukaryota</taxon>
        <taxon>Sar</taxon>
        <taxon>Stramenopiles</taxon>
        <taxon>Oomycota</taxon>
        <taxon>Peronosporomycetes</taxon>
        <taxon>Peronosporales</taxon>
        <taxon>Peronosporaceae</taxon>
        <taxon>Phytophthora</taxon>
    </lineage>
</organism>
<dbReference type="InterPro" id="IPR051681">
    <property type="entry name" value="Ser/Thr_Kinases-Pseudokinases"/>
</dbReference>
<reference evidence="2 3" key="1">
    <citation type="submission" date="2018-09" db="EMBL/GenBank/DDBJ databases">
        <title>Genomic investigation of the strawberry pathogen Phytophthora fragariae indicates pathogenicity is determined by transcriptional variation in three key races.</title>
        <authorList>
            <person name="Adams T.M."/>
            <person name="Armitage A.D."/>
            <person name="Sobczyk M.K."/>
            <person name="Bates H.J."/>
            <person name="Dunwell J.M."/>
            <person name="Nellist C.F."/>
            <person name="Harrison R.J."/>
        </authorList>
    </citation>
    <scope>NUCLEOTIDE SEQUENCE [LARGE SCALE GENOMIC DNA]</scope>
    <source>
        <strain evidence="2 3">SCRP324</strain>
    </source>
</reference>
<dbReference type="InterPro" id="IPR008271">
    <property type="entry name" value="Ser/Thr_kinase_AS"/>
</dbReference>